<dbReference type="PROSITE" id="PS50077">
    <property type="entry name" value="HEAT_REPEAT"/>
    <property type="match status" value="1"/>
</dbReference>
<organism evidence="2 3">
    <name type="scientific">Pelagicoccus albus</name>
    <dbReference type="NCBI Taxonomy" id="415222"/>
    <lineage>
        <taxon>Bacteria</taxon>
        <taxon>Pseudomonadati</taxon>
        <taxon>Verrucomicrobiota</taxon>
        <taxon>Opitutia</taxon>
        <taxon>Puniceicoccales</taxon>
        <taxon>Pelagicoccaceae</taxon>
        <taxon>Pelagicoccus</taxon>
    </lineage>
</organism>
<reference evidence="2 3" key="1">
    <citation type="submission" date="2020-07" db="EMBL/GenBank/DDBJ databases">
        <authorList>
            <person name="Feng X."/>
        </authorList>
    </citation>
    <scope>NUCLEOTIDE SEQUENCE [LARGE SCALE GENOMIC DNA]</scope>
    <source>
        <strain evidence="2 3">JCM23202</strain>
    </source>
</reference>
<dbReference type="AlphaFoldDB" id="A0A7X1E8Q1"/>
<dbReference type="Gene3D" id="1.25.40.290">
    <property type="entry name" value="ARM repeat domains"/>
    <property type="match status" value="1"/>
</dbReference>
<accession>A0A7X1E8Q1</accession>
<dbReference type="SUPFAM" id="SSF48371">
    <property type="entry name" value="ARM repeat"/>
    <property type="match status" value="1"/>
</dbReference>
<evidence type="ECO:0000313" key="2">
    <source>
        <dbReference type="EMBL" id="MBC2607010.1"/>
    </source>
</evidence>
<comment type="caution">
    <text evidence="2">The sequence shown here is derived from an EMBL/GenBank/DDBJ whole genome shotgun (WGS) entry which is preliminary data.</text>
</comment>
<dbReference type="Proteomes" id="UP000526501">
    <property type="component" value="Unassembled WGS sequence"/>
</dbReference>
<gene>
    <name evidence="2" type="ORF">H5P27_13230</name>
</gene>
<evidence type="ECO:0000256" key="1">
    <source>
        <dbReference type="SAM" id="MobiDB-lite"/>
    </source>
</evidence>
<dbReference type="EMBL" id="JACHVC010000012">
    <property type="protein sequence ID" value="MBC2607010.1"/>
    <property type="molecule type" value="Genomic_DNA"/>
</dbReference>
<feature type="region of interest" description="Disordered" evidence="1">
    <location>
        <begin position="1"/>
        <end position="26"/>
    </location>
</feature>
<proteinExistence type="predicted"/>
<sequence>MPKKSNAEAAPKSDAHNETSGPQPFKNLISPAVVRKLAELVREAYPDFKHRRFSKRCLEKLDSLELKARAQHIGEMLWEELPSEPETALDIVRRAIESLPTLEEDTSFDTWLFFPLNSLLSAHGTKSWKASMKLIPEVTKRFTAEFGIRVFLNTDHDRILPHLEKWAADPDPNLRRLVSEGTRSRLPWGEQIPAFKKDPSYVLPLLETLRDDPSEYVRRSVANNLNDISKDNPQVTLKIARRWLQDATPQRRRLVKHACRTLIKKGDAECLKLLGYGSPKIAIRHFSVSPESIQLGEKLKLSVELESTQSAEQQLIIDYRFHLVKASGSTAPKVFKGAIATLPGKSKKTVIKYFHLKPISTRRYYTGSNSVDLLINGKNLATVTFHLTVP</sequence>
<keyword evidence="3" id="KW-1185">Reference proteome</keyword>
<dbReference type="InterPro" id="IPR021133">
    <property type="entry name" value="HEAT_type_2"/>
</dbReference>
<evidence type="ECO:0000313" key="3">
    <source>
        <dbReference type="Proteomes" id="UP000526501"/>
    </source>
</evidence>
<name>A0A7X1E8Q1_9BACT</name>
<protein>
    <submittedName>
        <fullName evidence="2">DNA alkylation repair protein</fullName>
    </submittedName>
</protein>
<dbReference type="RefSeq" id="WP_185660875.1">
    <property type="nucleotide sequence ID" value="NZ_CAWPOO010000012.1"/>
</dbReference>
<dbReference type="InterPro" id="IPR016024">
    <property type="entry name" value="ARM-type_fold"/>
</dbReference>